<keyword evidence="1 3" id="KW-0807">Transducer</keyword>
<evidence type="ECO:0000256" key="3">
    <source>
        <dbReference type="PROSITE-ProRule" id="PRU00284"/>
    </source>
</evidence>
<dbReference type="Gene3D" id="1.20.120.1530">
    <property type="match status" value="1"/>
</dbReference>
<dbReference type="InterPro" id="IPR004090">
    <property type="entry name" value="Chemotax_Me-accpt_rcpt"/>
</dbReference>
<dbReference type="InterPro" id="IPR004089">
    <property type="entry name" value="MCPsignal_dom"/>
</dbReference>
<dbReference type="PROSITE" id="PS50111">
    <property type="entry name" value="CHEMOTAXIS_TRANSDUC_2"/>
    <property type="match status" value="1"/>
</dbReference>
<dbReference type="EMBL" id="JBHRYJ010000001">
    <property type="protein sequence ID" value="MFC3675659.1"/>
    <property type="molecule type" value="Genomic_DNA"/>
</dbReference>
<sequence>MSIFARSRHRSVLQAIDDVCGRAAAGDLSARIVDTESHGAHAETARALNRLLDRTDAFIRESGAALTYAAAGKYFRPFLLRGMTGDFRRGAEITNRARQAMHDRADAATRLERQVAEQRAAMEEAARAERQQLADQFEREVMSIVEAVQESAQTLHGNAATMSHEIEAVHGKADSVAAAAHQSTTNAQAVAAAAEQLSASVSEVSRQVTDARTASRAVTEEVARASDAVQDLATANRKIDEVVEFIKGVAFQTNLLALNASVEAARAGEAGKGFAVVAQEVRHLAQKTAEAAKSIADQIGAIQRATDNTVNAIAVIRSQADTLNERVGTMTESMQEQSGATVNISDNIQDAAAGIESVSSNVHEISAAAGTAGAAAASVSGAVDGLNGQAAQLGSRVRDFLDHIRRL</sequence>
<accession>A0ABV7VDT5</accession>
<evidence type="ECO:0000313" key="7">
    <source>
        <dbReference type="Proteomes" id="UP001595711"/>
    </source>
</evidence>
<dbReference type="PROSITE" id="PS50885">
    <property type="entry name" value="HAMP"/>
    <property type="match status" value="1"/>
</dbReference>
<name>A0ABV7VDT5_9PROT</name>
<dbReference type="InterPro" id="IPR003660">
    <property type="entry name" value="HAMP_dom"/>
</dbReference>
<dbReference type="RefSeq" id="WP_379724641.1">
    <property type="nucleotide sequence ID" value="NZ_JBHRYJ010000001.1"/>
</dbReference>
<evidence type="ECO:0000259" key="5">
    <source>
        <dbReference type="PROSITE" id="PS50885"/>
    </source>
</evidence>
<dbReference type="SMART" id="SM00283">
    <property type="entry name" value="MA"/>
    <property type="match status" value="1"/>
</dbReference>
<dbReference type="PANTHER" id="PTHR32089:SF112">
    <property type="entry name" value="LYSOZYME-LIKE PROTEIN-RELATED"/>
    <property type="match status" value="1"/>
</dbReference>
<evidence type="ECO:0000259" key="4">
    <source>
        <dbReference type="PROSITE" id="PS50111"/>
    </source>
</evidence>
<dbReference type="PRINTS" id="PR00260">
    <property type="entry name" value="CHEMTRNSDUCR"/>
</dbReference>
<evidence type="ECO:0000313" key="6">
    <source>
        <dbReference type="EMBL" id="MFC3675659.1"/>
    </source>
</evidence>
<dbReference type="Pfam" id="PF00015">
    <property type="entry name" value="MCPsignal"/>
    <property type="match status" value="1"/>
</dbReference>
<organism evidence="6 7">
    <name type="scientific">Ferrovibrio xuzhouensis</name>
    <dbReference type="NCBI Taxonomy" id="1576914"/>
    <lineage>
        <taxon>Bacteria</taxon>
        <taxon>Pseudomonadati</taxon>
        <taxon>Pseudomonadota</taxon>
        <taxon>Alphaproteobacteria</taxon>
        <taxon>Rhodospirillales</taxon>
        <taxon>Rhodospirillaceae</taxon>
        <taxon>Ferrovibrio</taxon>
    </lineage>
</organism>
<proteinExistence type="inferred from homology"/>
<dbReference type="PANTHER" id="PTHR32089">
    <property type="entry name" value="METHYL-ACCEPTING CHEMOTAXIS PROTEIN MCPB"/>
    <property type="match status" value="1"/>
</dbReference>
<dbReference type="Gene3D" id="1.10.287.950">
    <property type="entry name" value="Methyl-accepting chemotaxis protein"/>
    <property type="match status" value="1"/>
</dbReference>
<keyword evidence="7" id="KW-1185">Reference proteome</keyword>
<dbReference type="SUPFAM" id="SSF58104">
    <property type="entry name" value="Methyl-accepting chemotaxis protein (MCP) signaling domain"/>
    <property type="match status" value="1"/>
</dbReference>
<evidence type="ECO:0000256" key="2">
    <source>
        <dbReference type="ARBA" id="ARBA00029447"/>
    </source>
</evidence>
<feature type="domain" description="Methyl-accepting transducer" evidence="4">
    <location>
        <begin position="137"/>
        <end position="380"/>
    </location>
</feature>
<evidence type="ECO:0000256" key="1">
    <source>
        <dbReference type="ARBA" id="ARBA00023224"/>
    </source>
</evidence>
<gene>
    <name evidence="6" type="ORF">ACFOOQ_08905</name>
</gene>
<dbReference type="Proteomes" id="UP001595711">
    <property type="component" value="Unassembled WGS sequence"/>
</dbReference>
<comment type="caution">
    <text evidence="6">The sequence shown here is derived from an EMBL/GenBank/DDBJ whole genome shotgun (WGS) entry which is preliminary data.</text>
</comment>
<feature type="domain" description="HAMP" evidence="5">
    <location>
        <begin position="7"/>
        <end position="60"/>
    </location>
</feature>
<comment type="similarity">
    <text evidence="2">Belongs to the methyl-accepting chemotaxis (MCP) protein family.</text>
</comment>
<reference evidence="7" key="1">
    <citation type="journal article" date="2019" name="Int. J. Syst. Evol. Microbiol.">
        <title>The Global Catalogue of Microorganisms (GCM) 10K type strain sequencing project: providing services to taxonomists for standard genome sequencing and annotation.</title>
        <authorList>
            <consortium name="The Broad Institute Genomics Platform"/>
            <consortium name="The Broad Institute Genome Sequencing Center for Infectious Disease"/>
            <person name="Wu L."/>
            <person name="Ma J."/>
        </authorList>
    </citation>
    <scope>NUCLEOTIDE SEQUENCE [LARGE SCALE GENOMIC DNA]</scope>
    <source>
        <strain evidence="7">KCTC 42182</strain>
    </source>
</reference>
<protein>
    <submittedName>
        <fullName evidence="6">Methyl-accepting chemotaxis protein</fullName>
    </submittedName>
</protein>